<gene>
    <name evidence="1" type="ORF">GCM10007874_29050</name>
</gene>
<organism evidence="1 2">
    <name type="scientific">Labrys miyagiensis</name>
    <dbReference type="NCBI Taxonomy" id="346912"/>
    <lineage>
        <taxon>Bacteria</taxon>
        <taxon>Pseudomonadati</taxon>
        <taxon>Pseudomonadota</taxon>
        <taxon>Alphaproteobacteria</taxon>
        <taxon>Hyphomicrobiales</taxon>
        <taxon>Xanthobacteraceae</taxon>
        <taxon>Labrys</taxon>
    </lineage>
</organism>
<accession>A0ABQ6CI12</accession>
<evidence type="ECO:0000313" key="2">
    <source>
        <dbReference type="Proteomes" id="UP001156882"/>
    </source>
</evidence>
<dbReference type="EMBL" id="BSPC01000025">
    <property type="protein sequence ID" value="GLS19888.1"/>
    <property type="molecule type" value="Genomic_DNA"/>
</dbReference>
<comment type="caution">
    <text evidence="1">The sequence shown here is derived from an EMBL/GenBank/DDBJ whole genome shotgun (WGS) entry which is preliminary data.</text>
</comment>
<dbReference type="Proteomes" id="UP001156882">
    <property type="component" value="Unassembled WGS sequence"/>
</dbReference>
<protein>
    <submittedName>
        <fullName evidence="1">Uncharacterized protein</fullName>
    </submittedName>
</protein>
<proteinExistence type="predicted"/>
<sequence length="72" mass="7988">MPYNGRASTNEPVFALLLGAPSVDPMKRALWASAVATRGQRAKMDDHLRCWQSERKSVKGPSQMAVFQATRL</sequence>
<evidence type="ECO:0000313" key="1">
    <source>
        <dbReference type="EMBL" id="GLS19888.1"/>
    </source>
</evidence>
<reference evidence="2" key="1">
    <citation type="journal article" date="2019" name="Int. J. Syst. Evol. Microbiol.">
        <title>The Global Catalogue of Microorganisms (GCM) 10K type strain sequencing project: providing services to taxonomists for standard genome sequencing and annotation.</title>
        <authorList>
            <consortium name="The Broad Institute Genomics Platform"/>
            <consortium name="The Broad Institute Genome Sequencing Center for Infectious Disease"/>
            <person name="Wu L."/>
            <person name="Ma J."/>
        </authorList>
    </citation>
    <scope>NUCLEOTIDE SEQUENCE [LARGE SCALE GENOMIC DNA]</scope>
    <source>
        <strain evidence="2">NBRC 101365</strain>
    </source>
</reference>
<keyword evidence="2" id="KW-1185">Reference proteome</keyword>
<name>A0ABQ6CI12_9HYPH</name>